<dbReference type="GO" id="GO:0006952">
    <property type="term" value="P:defense response"/>
    <property type="evidence" value="ECO:0007669"/>
    <property type="project" value="UniProtKB-KW"/>
</dbReference>
<keyword evidence="4" id="KW-0800">Toxin</keyword>
<evidence type="ECO:0000256" key="1">
    <source>
        <dbReference type="ARBA" id="ARBA00002847"/>
    </source>
</evidence>
<proteinExistence type="inferred from homology"/>
<evidence type="ECO:0000313" key="9">
    <source>
        <dbReference type="Proteomes" id="UP000823388"/>
    </source>
</evidence>
<keyword evidence="3" id="KW-0964">Secreted</keyword>
<comment type="subcellular location">
    <subcellularLocation>
        <location evidence="2">Secreted</location>
    </subcellularLocation>
</comment>
<dbReference type="AlphaFoldDB" id="A0A8T0PP01"/>
<evidence type="ECO:0000256" key="3">
    <source>
        <dbReference type="ARBA" id="ARBA00022525"/>
    </source>
</evidence>
<gene>
    <name evidence="8" type="ORF">PVAP13_8KG086000</name>
</gene>
<name>A0A8T0PP01_PANVG</name>
<dbReference type="Gene3D" id="3.30.1350.10">
    <property type="entry name" value="Thionin-like"/>
    <property type="match status" value="1"/>
</dbReference>
<dbReference type="Proteomes" id="UP000823388">
    <property type="component" value="Chromosome 8K"/>
</dbReference>
<dbReference type="GO" id="GO:0005576">
    <property type="term" value="C:extracellular region"/>
    <property type="evidence" value="ECO:0007669"/>
    <property type="project" value="UniProtKB-SubCell"/>
</dbReference>
<keyword evidence="9" id="KW-1185">Reference proteome</keyword>
<comment type="function">
    <text evidence="1">Thionins are small plant proteins which are toxic to animal cells. They seem to exert their toxic effect at the level of the cell membrane. Their precise function is not known.</text>
</comment>
<evidence type="ECO:0000256" key="4">
    <source>
        <dbReference type="ARBA" id="ARBA00022656"/>
    </source>
</evidence>
<evidence type="ECO:0000256" key="7">
    <source>
        <dbReference type="ARBA" id="ARBA00043965"/>
    </source>
</evidence>
<evidence type="ECO:0000313" key="8">
    <source>
        <dbReference type="EMBL" id="KAG2560796.1"/>
    </source>
</evidence>
<keyword evidence="5" id="KW-0611">Plant defense</keyword>
<protein>
    <recommendedName>
        <fullName evidence="10">Acidic protein</fullName>
    </recommendedName>
</protein>
<dbReference type="PANTHER" id="PTHR33920:SF2">
    <property type="entry name" value="THIONIN-2.1-RELATED"/>
    <property type="match status" value="1"/>
</dbReference>
<evidence type="ECO:0000256" key="5">
    <source>
        <dbReference type="ARBA" id="ARBA00022821"/>
    </source>
</evidence>
<dbReference type="Pfam" id="PF00321">
    <property type="entry name" value="Thionin"/>
    <property type="match status" value="1"/>
</dbReference>
<organism evidence="8 9">
    <name type="scientific">Panicum virgatum</name>
    <name type="common">Blackwell switchgrass</name>
    <dbReference type="NCBI Taxonomy" id="38727"/>
    <lineage>
        <taxon>Eukaryota</taxon>
        <taxon>Viridiplantae</taxon>
        <taxon>Streptophyta</taxon>
        <taxon>Embryophyta</taxon>
        <taxon>Tracheophyta</taxon>
        <taxon>Spermatophyta</taxon>
        <taxon>Magnoliopsida</taxon>
        <taxon>Liliopsida</taxon>
        <taxon>Poales</taxon>
        <taxon>Poaceae</taxon>
        <taxon>PACMAD clade</taxon>
        <taxon>Panicoideae</taxon>
        <taxon>Panicodae</taxon>
        <taxon>Paniceae</taxon>
        <taxon>Panicinae</taxon>
        <taxon>Panicum</taxon>
        <taxon>Panicum sect. Hiantes</taxon>
    </lineage>
</organism>
<dbReference type="PROSITE" id="PS00271">
    <property type="entry name" value="THIONIN"/>
    <property type="match status" value="1"/>
</dbReference>
<comment type="caution">
    <text evidence="8">The sequence shown here is derived from an EMBL/GenBank/DDBJ whole genome shotgun (WGS) entry which is preliminary data.</text>
</comment>
<dbReference type="SUPFAM" id="SSF57429">
    <property type="entry name" value="Crambin-like"/>
    <property type="match status" value="1"/>
</dbReference>
<dbReference type="PANTHER" id="PTHR33920">
    <property type="entry name" value="THIONIN-2.1-RELATED"/>
    <property type="match status" value="1"/>
</dbReference>
<dbReference type="EMBL" id="CM029051">
    <property type="protein sequence ID" value="KAG2560796.1"/>
    <property type="molecule type" value="Genomic_DNA"/>
</dbReference>
<dbReference type="InterPro" id="IPR001010">
    <property type="entry name" value="Thionin"/>
</dbReference>
<evidence type="ECO:0000256" key="2">
    <source>
        <dbReference type="ARBA" id="ARBA00004613"/>
    </source>
</evidence>
<keyword evidence="6" id="KW-1015">Disulfide bond</keyword>
<accession>A0A8T0PP01</accession>
<dbReference type="InterPro" id="IPR036391">
    <property type="entry name" value="Thionin-like_sf"/>
</dbReference>
<evidence type="ECO:0000256" key="6">
    <source>
        <dbReference type="ARBA" id="ARBA00023157"/>
    </source>
</evidence>
<reference evidence="8" key="1">
    <citation type="submission" date="2020-05" db="EMBL/GenBank/DDBJ databases">
        <title>WGS assembly of Panicum virgatum.</title>
        <authorList>
            <person name="Lovell J.T."/>
            <person name="Jenkins J."/>
            <person name="Shu S."/>
            <person name="Juenger T.E."/>
            <person name="Schmutz J."/>
        </authorList>
    </citation>
    <scope>NUCLEOTIDE SEQUENCE</scope>
    <source>
        <strain evidence="8">AP13</strain>
    </source>
</reference>
<sequence>MPLCTGRNPIRGGRAGAGFNVMNHSLYHPLLLFRTGDPGIILDVEGMSCCRNTTARNCYNMCRMTPPACAARCGCIIINGNQCPCYPSLNLLPNSGEPDAIKYCNLGCVSSMCDTKNNAPEFVGEEMKIDMEHCSDACDRFCNGDARMASVAA</sequence>
<comment type="similarity">
    <text evidence="7">Belongs to the plant thionin (TC 1.C.44) family. 4 C-C subfamily.</text>
</comment>
<evidence type="ECO:0008006" key="10">
    <source>
        <dbReference type="Google" id="ProtNLM"/>
    </source>
</evidence>
<dbReference type="GO" id="GO:0090729">
    <property type="term" value="F:toxin activity"/>
    <property type="evidence" value="ECO:0007669"/>
    <property type="project" value="UniProtKB-KW"/>
</dbReference>